<dbReference type="Pfam" id="PF13424">
    <property type="entry name" value="TPR_12"/>
    <property type="match status" value="1"/>
</dbReference>
<dbReference type="SMART" id="SM00028">
    <property type="entry name" value="TPR"/>
    <property type="match status" value="5"/>
</dbReference>
<protein>
    <submittedName>
        <fullName evidence="4">Tetratricopeptide repeat protein</fullName>
    </submittedName>
</protein>
<dbReference type="InterPro" id="IPR019734">
    <property type="entry name" value="TPR_rpt"/>
</dbReference>
<dbReference type="AlphaFoldDB" id="A0A0E2BIG0"/>
<feature type="repeat" description="TPR" evidence="3">
    <location>
        <begin position="40"/>
        <end position="73"/>
    </location>
</feature>
<dbReference type="PANTHER" id="PTHR44858">
    <property type="entry name" value="TETRATRICOPEPTIDE REPEAT PROTEIN 6"/>
    <property type="match status" value="1"/>
</dbReference>
<dbReference type="Proteomes" id="UP000006329">
    <property type="component" value="Unassembled WGS sequence"/>
</dbReference>
<dbReference type="RefSeq" id="WP_004484481.1">
    <property type="nucleotide sequence ID" value="NZ_AHON02000026.1"/>
</dbReference>
<dbReference type="EMBL" id="AHON02000026">
    <property type="protein sequence ID" value="EKO34974.1"/>
    <property type="molecule type" value="Genomic_DNA"/>
</dbReference>
<reference evidence="4" key="1">
    <citation type="submission" date="2012-10" db="EMBL/GenBank/DDBJ databases">
        <authorList>
            <person name="Harkins D.M."/>
            <person name="Durkin A.S."/>
            <person name="Brinkac L.M."/>
            <person name="Haft D.H."/>
            <person name="Selengut J.D."/>
            <person name="Sanka R."/>
            <person name="DePew J."/>
            <person name="Purushe J."/>
            <person name="Matthias M.A."/>
            <person name="Vinetz J.M."/>
            <person name="Sutton G.G."/>
            <person name="Nierman W.C."/>
            <person name="Fouts D.E."/>
        </authorList>
    </citation>
    <scope>NUCLEOTIDE SEQUENCE [LARGE SCALE GENOMIC DNA]</scope>
    <source>
        <strain evidence="4">MOR084</strain>
    </source>
</reference>
<dbReference type="InterPro" id="IPR011990">
    <property type="entry name" value="TPR-like_helical_dom_sf"/>
</dbReference>
<dbReference type="PANTHER" id="PTHR44858:SF1">
    <property type="entry name" value="UDP-N-ACETYLGLUCOSAMINE--PEPTIDE N-ACETYLGLUCOSAMINYLTRANSFERASE SPINDLY-RELATED"/>
    <property type="match status" value="1"/>
</dbReference>
<evidence type="ECO:0000256" key="1">
    <source>
        <dbReference type="ARBA" id="ARBA00022737"/>
    </source>
</evidence>
<dbReference type="Pfam" id="PF13181">
    <property type="entry name" value="TPR_8"/>
    <property type="match status" value="2"/>
</dbReference>
<accession>A0A0E2BIG0</accession>
<keyword evidence="5" id="KW-1185">Reference proteome</keyword>
<dbReference type="PROSITE" id="PS50293">
    <property type="entry name" value="TPR_REGION"/>
    <property type="match status" value="1"/>
</dbReference>
<evidence type="ECO:0000256" key="2">
    <source>
        <dbReference type="ARBA" id="ARBA00022803"/>
    </source>
</evidence>
<dbReference type="InterPro" id="IPR050498">
    <property type="entry name" value="Ycf3"/>
</dbReference>
<gene>
    <name evidence="4" type="ORF">LEP1GSC179_3472</name>
</gene>
<evidence type="ECO:0000313" key="4">
    <source>
        <dbReference type="EMBL" id="EKO34974.1"/>
    </source>
</evidence>
<dbReference type="PROSITE" id="PS50005">
    <property type="entry name" value="TPR"/>
    <property type="match status" value="1"/>
</dbReference>
<name>A0A0E2BIG0_9LEPT</name>
<keyword evidence="2 3" id="KW-0802">TPR repeat</keyword>
<comment type="caution">
    <text evidence="4">The sequence shown here is derived from an EMBL/GenBank/DDBJ whole genome shotgun (WGS) entry which is preliminary data.</text>
</comment>
<dbReference type="GO" id="GO:0009279">
    <property type="term" value="C:cell outer membrane"/>
    <property type="evidence" value="ECO:0007669"/>
    <property type="project" value="TreeGrafter"/>
</dbReference>
<keyword evidence="1" id="KW-0677">Repeat</keyword>
<evidence type="ECO:0000256" key="3">
    <source>
        <dbReference type="PROSITE-ProRule" id="PRU00339"/>
    </source>
</evidence>
<evidence type="ECO:0000313" key="5">
    <source>
        <dbReference type="Proteomes" id="UP000006329"/>
    </source>
</evidence>
<dbReference type="SUPFAM" id="SSF48452">
    <property type="entry name" value="TPR-like"/>
    <property type="match status" value="1"/>
</dbReference>
<organism evidence="4 5">
    <name type="scientific">Leptospira santarosai str. MOR084</name>
    <dbReference type="NCBI Taxonomy" id="1049984"/>
    <lineage>
        <taxon>Bacteria</taxon>
        <taxon>Pseudomonadati</taxon>
        <taxon>Spirochaetota</taxon>
        <taxon>Spirochaetia</taxon>
        <taxon>Leptospirales</taxon>
        <taxon>Leptospiraceae</taxon>
        <taxon>Leptospira</taxon>
    </lineage>
</organism>
<dbReference type="Gene3D" id="1.25.40.10">
    <property type="entry name" value="Tetratricopeptide repeat domain"/>
    <property type="match status" value="2"/>
</dbReference>
<dbReference type="GO" id="GO:0046813">
    <property type="term" value="P:receptor-mediated virion attachment to host cell"/>
    <property type="evidence" value="ECO:0007669"/>
    <property type="project" value="TreeGrafter"/>
</dbReference>
<proteinExistence type="predicted"/>
<sequence length="302" mass="35007">MTGVDISKTFNRALALEKEGKYPEAVQLYENLIQSQPKYQKSYLNLGALYSKQGNSRKAVEVYQKALKTGKTPELYYNIGVELYRIGEIETAIRSLKKSLEIEKKFLKSHILLAYCYRQLEKDDKTELYLTNAIRLDPKNQMALTALVTLHFEKERWKECLETADKVNKLYPGDSRMQVLLSEVHTRLGNFKQSFEILKQATTQSKGFTRFSDAIEESKKNPEEAAFFDSLEKLTKNKLDEFRSKFEMNKENPEDFAPPNPQDALDLSLMYLFHGDKEQALKYMLYAQKQLEESNAQESSDL</sequence>